<dbReference type="PANTHER" id="PTHR30480">
    <property type="entry name" value="BETA-HEXOSAMINIDASE-RELATED"/>
    <property type="match status" value="1"/>
</dbReference>
<dbReference type="GO" id="GO:0004563">
    <property type="term" value="F:beta-N-acetylhexosaminidase activity"/>
    <property type="evidence" value="ECO:0007669"/>
    <property type="project" value="UniProtKB-EC"/>
</dbReference>
<organism evidence="8 9">
    <name type="scientific">Paraglaciecola chathamensis</name>
    <dbReference type="NCBI Taxonomy" id="368405"/>
    <lineage>
        <taxon>Bacteria</taxon>
        <taxon>Pseudomonadati</taxon>
        <taxon>Pseudomonadota</taxon>
        <taxon>Gammaproteobacteria</taxon>
        <taxon>Alteromonadales</taxon>
        <taxon>Alteromonadaceae</taxon>
        <taxon>Paraglaciecola</taxon>
    </lineage>
</organism>
<keyword evidence="6" id="KW-0732">Signal</keyword>
<evidence type="ECO:0000256" key="6">
    <source>
        <dbReference type="SAM" id="SignalP"/>
    </source>
</evidence>
<dbReference type="SUPFAM" id="SSF51445">
    <property type="entry name" value="(Trans)glycosidases"/>
    <property type="match status" value="1"/>
</dbReference>
<dbReference type="RefSeq" id="WP_191866498.1">
    <property type="nucleotide sequence ID" value="NZ_BMZC01000008.1"/>
</dbReference>
<protein>
    <recommendedName>
        <fullName evidence="3">beta-N-acetylhexosaminidase</fullName>
        <ecNumber evidence="3">3.2.1.52</ecNumber>
    </recommendedName>
</protein>
<evidence type="ECO:0000313" key="8">
    <source>
        <dbReference type="EMBL" id="GGZ70138.1"/>
    </source>
</evidence>
<keyword evidence="5" id="KW-0326">Glycosidase</keyword>
<sequence length="633" mass="68699">MGVRPVRILLVSLLVLTFVSCANKPTIDPRIEALVAQKLMLDIRYFCRENDINPATQRCTTPVTTLPDELKDMVADTGIGGIILFANNLQDTEQMIRLNRDLQAASAAGGHSPLLISIDQEGGRVVRIPQNISTAFSGNMAIGATYAEHGTHFATLSGDVIAKELAVLGFNVNFAPSVDVNVNPENPVINVRSFGEDPHVVSQLGFAQMQAMQNNKVIAALKHFPGHGDTSTDSHSGLPLVEHDLAKIKAVDLAPFQYAIDHGDPGMIMTAHIQYPALDNSMFTATNGTKTVLPATMSRAILTDLLRDKMGFNGVIITDALDMAAIAHFYYPTEAVLQTFKAGTDIALMPLAIRTAQDIPKLKKMITDLAYSVQTGELSLAEVEQSVARINALKQRYVPTEKEQLPLSQALVKARKTLASPAHLKAEQELANSAIVAIKNQQAWPIKPATKIIQLVMPDNSKCMAMTTALDDALKATPSTADVAIRCASLVSDTTQQITAQQRTAQLVIFSDITPQQSLVEMGGMDDITDWRLRPKKEALDAKLMSLMKEVKPHQISLLISMRTPYAVVDYADYLDGILASFAYNTQVTEQVDASGQATLYYDGPIYRALANILVGNQRATGALPVSIDKVND</sequence>
<dbReference type="GO" id="GO:0009254">
    <property type="term" value="P:peptidoglycan turnover"/>
    <property type="evidence" value="ECO:0007669"/>
    <property type="project" value="TreeGrafter"/>
</dbReference>
<dbReference type="EMBL" id="BMZC01000008">
    <property type="protein sequence ID" value="GGZ70138.1"/>
    <property type="molecule type" value="Genomic_DNA"/>
</dbReference>
<reference evidence="8" key="1">
    <citation type="journal article" date="2014" name="Int. J. Syst. Evol. Microbiol.">
        <title>Complete genome sequence of Corynebacterium casei LMG S-19264T (=DSM 44701T), isolated from a smear-ripened cheese.</title>
        <authorList>
            <consortium name="US DOE Joint Genome Institute (JGI-PGF)"/>
            <person name="Walter F."/>
            <person name="Albersmeier A."/>
            <person name="Kalinowski J."/>
            <person name="Ruckert C."/>
        </authorList>
    </citation>
    <scope>NUCLEOTIDE SEQUENCE</scope>
    <source>
        <strain evidence="8">KCTC 32337</strain>
    </source>
</reference>
<dbReference type="PANTHER" id="PTHR30480:SF13">
    <property type="entry name" value="BETA-HEXOSAMINIDASE"/>
    <property type="match status" value="1"/>
</dbReference>
<dbReference type="InterPro" id="IPR050226">
    <property type="entry name" value="NagZ_Beta-hexosaminidase"/>
</dbReference>
<feature type="chain" id="PRO_5035003531" description="beta-N-acetylhexosaminidase" evidence="6">
    <location>
        <begin position="23"/>
        <end position="633"/>
    </location>
</feature>
<dbReference type="InterPro" id="IPR017853">
    <property type="entry name" value="GH"/>
</dbReference>
<comment type="similarity">
    <text evidence="2">Belongs to the glycosyl hydrolase 3 family.</text>
</comment>
<dbReference type="InterPro" id="IPR036881">
    <property type="entry name" value="Glyco_hydro_3_C_sf"/>
</dbReference>
<evidence type="ECO:0000256" key="3">
    <source>
        <dbReference type="ARBA" id="ARBA00012663"/>
    </source>
</evidence>
<keyword evidence="4" id="KW-0378">Hydrolase</keyword>
<evidence type="ECO:0000259" key="7">
    <source>
        <dbReference type="Pfam" id="PF00933"/>
    </source>
</evidence>
<dbReference type="PROSITE" id="PS00775">
    <property type="entry name" value="GLYCOSYL_HYDROL_F3"/>
    <property type="match status" value="1"/>
</dbReference>
<evidence type="ECO:0000313" key="9">
    <source>
        <dbReference type="Proteomes" id="UP000622604"/>
    </source>
</evidence>
<feature type="signal peptide" evidence="6">
    <location>
        <begin position="1"/>
        <end position="22"/>
    </location>
</feature>
<comment type="caution">
    <text evidence="8">The sequence shown here is derived from an EMBL/GenBank/DDBJ whole genome shotgun (WGS) entry which is preliminary data.</text>
</comment>
<dbReference type="Proteomes" id="UP000622604">
    <property type="component" value="Unassembled WGS sequence"/>
</dbReference>
<dbReference type="AlphaFoldDB" id="A0A8H9IBA3"/>
<dbReference type="Gene3D" id="3.40.50.1700">
    <property type="entry name" value="Glycoside hydrolase family 3 C-terminal domain"/>
    <property type="match status" value="1"/>
</dbReference>
<dbReference type="EC" id="3.2.1.52" evidence="3"/>
<accession>A0A8H9IBA3</accession>
<dbReference type="PROSITE" id="PS51257">
    <property type="entry name" value="PROKAR_LIPOPROTEIN"/>
    <property type="match status" value="1"/>
</dbReference>
<evidence type="ECO:0000256" key="4">
    <source>
        <dbReference type="ARBA" id="ARBA00022801"/>
    </source>
</evidence>
<dbReference type="GO" id="GO:0005975">
    <property type="term" value="P:carbohydrate metabolic process"/>
    <property type="evidence" value="ECO:0007669"/>
    <property type="project" value="InterPro"/>
</dbReference>
<dbReference type="InterPro" id="IPR001764">
    <property type="entry name" value="Glyco_hydro_3_N"/>
</dbReference>
<comment type="catalytic activity">
    <reaction evidence="1">
        <text>Hydrolysis of terminal non-reducing N-acetyl-D-hexosamine residues in N-acetyl-beta-D-hexosaminides.</text>
        <dbReference type="EC" id="3.2.1.52"/>
    </reaction>
</comment>
<evidence type="ECO:0000256" key="5">
    <source>
        <dbReference type="ARBA" id="ARBA00023295"/>
    </source>
</evidence>
<gene>
    <name evidence="8" type="ORF">GCM10011274_30660</name>
</gene>
<name>A0A8H9IBA3_9ALTE</name>
<evidence type="ECO:0000256" key="1">
    <source>
        <dbReference type="ARBA" id="ARBA00001231"/>
    </source>
</evidence>
<dbReference type="Gene3D" id="3.20.20.300">
    <property type="entry name" value="Glycoside hydrolase, family 3, N-terminal domain"/>
    <property type="match status" value="1"/>
</dbReference>
<dbReference type="InterPro" id="IPR036962">
    <property type="entry name" value="Glyco_hydro_3_N_sf"/>
</dbReference>
<proteinExistence type="inferred from homology"/>
<evidence type="ECO:0000256" key="2">
    <source>
        <dbReference type="ARBA" id="ARBA00005336"/>
    </source>
</evidence>
<reference evidence="8" key="2">
    <citation type="submission" date="2020-09" db="EMBL/GenBank/DDBJ databases">
        <authorList>
            <person name="Sun Q."/>
            <person name="Kim S."/>
        </authorList>
    </citation>
    <scope>NUCLEOTIDE SEQUENCE</scope>
    <source>
        <strain evidence="8">KCTC 32337</strain>
    </source>
</reference>
<feature type="domain" description="Glycoside hydrolase family 3 N-terminal" evidence="7">
    <location>
        <begin position="67"/>
        <end position="391"/>
    </location>
</feature>
<dbReference type="InterPro" id="IPR019800">
    <property type="entry name" value="Glyco_hydro_3_AS"/>
</dbReference>
<dbReference type="Pfam" id="PF00933">
    <property type="entry name" value="Glyco_hydro_3"/>
    <property type="match status" value="1"/>
</dbReference>